<evidence type="ECO:0000313" key="3">
    <source>
        <dbReference type="Proteomes" id="UP001150569"/>
    </source>
</evidence>
<feature type="chain" id="PRO_5040896090" evidence="1">
    <location>
        <begin position="33"/>
        <end position="145"/>
    </location>
</feature>
<dbReference type="Proteomes" id="UP001150569">
    <property type="component" value="Unassembled WGS sequence"/>
</dbReference>
<gene>
    <name evidence="2" type="ORF">IWQ60_001076</name>
</gene>
<accession>A0A9W8ALN7</accession>
<feature type="signal peptide" evidence="1">
    <location>
        <begin position="1"/>
        <end position="32"/>
    </location>
</feature>
<dbReference type="AlphaFoldDB" id="A0A9W8ALN7"/>
<comment type="caution">
    <text evidence="2">The sequence shown here is derived from an EMBL/GenBank/DDBJ whole genome shotgun (WGS) entry which is preliminary data.</text>
</comment>
<keyword evidence="1" id="KW-0732">Signal</keyword>
<evidence type="ECO:0000256" key="1">
    <source>
        <dbReference type="SAM" id="SignalP"/>
    </source>
</evidence>
<name>A0A9W8ALN7_9FUNG</name>
<evidence type="ECO:0000313" key="2">
    <source>
        <dbReference type="EMBL" id="KAJ1929531.1"/>
    </source>
</evidence>
<keyword evidence="3" id="KW-1185">Reference proteome</keyword>
<organism evidence="2 3">
    <name type="scientific">Tieghemiomyces parasiticus</name>
    <dbReference type="NCBI Taxonomy" id="78921"/>
    <lineage>
        <taxon>Eukaryota</taxon>
        <taxon>Fungi</taxon>
        <taxon>Fungi incertae sedis</taxon>
        <taxon>Zoopagomycota</taxon>
        <taxon>Kickxellomycotina</taxon>
        <taxon>Dimargaritomycetes</taxon>
        <taxon>Dimargaritales</taxon>
        <taxon>Dimargaritaceae</taxon>
        <taxon>Tieghemiomyces</taxon>
    </lineage>
</organism>
<sequence>MTACATHHFGLRHAALAASSIFLIILVGTTSARPSTLIQGTPSFSTSSRFNDIPELEAFPSARTNHPNPDDGDWENLCEDLSECQSATNGAWTSTAFDKLSSWRKKLSSGIPSSGSAVVKADPNEQLLLAEDLFRPTVEAYQAIE</sequence>
<protein>
    <submittedName>
        <fullName evidence="2">Uncharacterized protein</fullName>
    </submittedName>
</protein>
<dbReference type="EMBL" id="JANBPT010000032">
    <property type="protein sequence ID" value="KAJ1929531.1"/>
    <property type="molecule type" value="Genomic_DNA"/>
</dbReference>
<reference evidence="2" key="1">
    <citation type="submission" date="2022-07" db="EMBL/GenBank/DDBJ databases">
        <title>Phylogenomic reconstructions and comparative analyses of Kickxellomycotina fungi.</title>
        <authorList>
            <person name="Reynolds N.K."/>
            <person name="Stajich J.E."/>
            <person name="Barry K."/>
            <person name="Grigoriev I.V."/>
            <person name="Crous P."/>
            <person name="Smith M.E."/>
        </authorList>
    </citation>
    <scope>NUCLEOTIDE SEQUENCE</scope>
    <source>
        <strain evidence="2">RSA 861</strain>
    </source>
</reference>
<proteinExistence type="predicted"/>